<accession>A0A521BEA4</accession>
<evidence type="ECO:0000313" key="1">
    <source>
        <dbReference type="EMBL" id="SMO45383.1"/>
    </source>
</evidence>
<protein>
    <submittedName>
        <fullName evidence="1">Uncharacterized protein</fullName>
    </submittedName>
</protein>
<proteinExistence type="predicted"/>
<dbReference type="EMBL" id="FXTQ01000001">
    <property type="protein sequence ID" value="SMO45383.1"/>
    <property type="molecule type" value="Genomic_DNA"/>
</dbReference>
<name>A0A521BEA4_9FLAO</name>
<keyword evidence="2" id="KW-1185">Reference proteome</keyword>
<dbReference type="Proteomes" id="UP000319267">
    <property type="component" value="Unassembled WGS sequence"/>
</dbReference>
<dbReference type="AlphaFoldDB" id="A0A521BEA4"/>
<evidence type="ECO:0000313" key="2">
    <source>
        <dbReference type="Proteomes" id="UP000319267"/>
    </source>
</evidence>
<gene>
    <name evidence="1" type="ORF">SAMN06265220_101927</name>
</gene>
<reference evidence="1 2" key="1">
    <citation type="submission" date="2017-05" db="EMBL/GenBank/DDBJ databases">
        <authorList>
            <person name="Varghese N."/>
            <person name="Submissions S."/>
        </authorList>
    </citation>
    <scope>NUCLEOTIDE SEQUENCE [LARGE SCALE GENOMIC DNA]</scope>
    <source>
        <strain evidence="1 2">DSM 29982</strain>
    </source>
</reference>
<sequence>MQSSFMEIRKKLTNDKKSIYFTTIEIEQNLILTHRNIDFLIAPFIRLEKKLAFTHSYVCSN</sequence>
<organism evidence="1 2">
    <name type="scientific">Flavobacterium nitrogenifigens</name>
    <dbReference type="NCBI Taxonomy" id="1617283"/>
    <lineage>
        <taxon>Bacteria</taxon>
        <taxon>Pseudomonadati</taxon>
        <taxon>Bacteroidota</taxon>
        <taxon>Flavobacteriia</taxon>
        <taxon>Flavobacteriales</taxon>
        <taxon>Flavobacteriaceae</taxon>
        <taxon>Flavobacterium</taxon>
    </lineage>
</organism>